<keyword evidence="10" id="KW-0472">Membrane</keyword>
<name>A0A4E0RDR9_FASHE</name>
<keyword evidence="15" id="KW-1185">Reference proteome</keyword>
<dbReference type="PANTHER" id="PTHR12878:SF0">
    <property type="entry name" value="NADH DEHYDROGENASE [UBIQUINONE] 1 ALPHA SUBCOMPLEX SUBUNIT 2"/>
    <property type="match status" value="1"/>
</dbReference>
<dbReference type="GO" id="GO:0005743">
    <property type="term" value="C:mitochondrial inner membrane"/>
    <property type="evidence" value="ECO:0007669"/>
    <property type="project" value="UniProtKB-SubCell"/>
</dbReference>
<evidence type="ECO:0000256" key="7">
    <source>
        <dbReference type="ARBA" id="ARBA00022792"/>
    </source>
</evidence>
<evidence type="ECO:0000256" key="11">
    <source>
        <dbReference type="ARBA" id="ARBA00031441"/>
    </source>
</evidence>
<dbReference type="PIRSF" id="PIRSF005822">
    <property type="entry name" value="NDUA2"/>
    <property type="match status" value="1"/>
</dbReference>
<evidence type="ECO:0000256" key="12">
    <source>
        <dbReference type="ARBA" id="ARBA00032513"/>
    </source>
</evidence>
<proteinExistence type="inferred from homology"/>
<evidence type="ECO:0000256" key="4">
    <source>
        <dbReference type="ARBA" id="ARBA00016394"/>
    </source>
</evidence>
<dbReference type="InterPro" id="IPR016464">
    <property type="entry name" value="NADH_Ub_cplx-1_asu_su-2"/>
</dbReference>
<gene>
    <name evidence="14" type="ORF">D915_009030</name>
</gene>
<organism evidence="14 15">
    <name type="scientific">Fasciola hepatica</name>
    <name type="common">Liver fluke</name>
    <dbReference type="NCBI Taxonomy" id="6192"/>
    <lineage>
        <taxon>Eukaryota</taxon>
        <taxon>Metazoa</taxon>
        <taxon>Spiralia</taxon>
        <taxon>Lophotrochozoa</taxon>
        <taxon>Platyhelminthes</taxon>
        <taxon>Trematoda</taxon>
        <taxon>Digenea</taxon>
        <taxon>Plagiorchiida</taxon>
        <taxon>Echinostomata</taxon>
        <taxon>Echinostomatoidea</taxon>
        <taxon>Fasciolidae</taxon>
        <taxon>Fasciola</taxon>
    </lineage>
</organism>
<dbReference type="Gene3D" id="3.40.30.10">
    <property type="entry name" value="Glutaredoxin"/>
    <property type="match status" value="1"/>
</dbReference>
<sequence>MSTTMASLAKFGPKVKELRILLSPSAVSSKGTREFLTKHYATLKRENPQLKFMIREAQGTSPKVYTRYEYGKEAVISLVDNSAEEVLEKIKDLSRC</sequence>
<dbReference type="Pfam" id="PF05047">
    <property type="entry name" value="L51_S25_CI-B8"/>
    <property type="match status" value="1"/>
</dbReference>
<evidence type="ECO:0000256" key="8">
    <source>
        <dbReference type="ARBA" id="ARBA00022982"/>
    </source>
</evidence>
<evidence type="ECO:0000259" key="13">
    <source>
        <dbReference type="SMART" id="SM00916"/>
    </source>
</evidence>
<comment type="function">
    <text evidence="1">Accessory subunit of the mitochondrial membrane respiratory chain NADH dehydrogenase (Complex I), that is believed not to be involved in catalysis. Complex I functions in the transfer of electrons from NADH to the respiratory chain. The immediate electron acceptor for the enzyme is believed to be ubiquinone.</text>
</comment>
<evidence type="ECO:0000313" key="14">
    <source>
        <dbReference type="EMBL" id="THD19948.1"/>
    </source>
</evidence>
<evidence type="ECO:0000256" key="6">
    <source>
        <dbReference type="ARBA" id="ARBA00022660"/>
    </source>
</evidence>
<reference evidence="14" key="1">
    <citation type="submission" date="2019-03" db="EMBL/GenBank/DDBJ databases">
        <title>Improved annotation for the trematode Fasciola hepatica.</title>
        <authorList>
            <person name="Choi Y.-J."/>
            <person name="Martin J."/>
            <person name="Mitreva M."/>
        </authorList>
    </citation>
    <scope>NUCLEOTIDE SEQUENCE [LARGE SCALE GENOMIC DNA]</scope>
</reference>
<evidence type="ECO:0000313" key="15">
    <source>
        <dbReference type="Proteomes" id="UP000230066"/>
    </source>
</evidence>
<keyword evidence="6" id="KW-0679">Respiratory chain</keyword>
<comment type="caution">
    <text evidence="14">The sequence shown here is derived from an EMBL/GenBank/DDBJ whole genome shotgun (WGS) entry which is preliminary data.</text>
</comment>
<comment type="subcellular location">
    <subcellularLocation>
        <location evidence="2">Mitochondrion inner membrane</location>
        <topology evidence="2">Peripheral membrane protein</topology>
        <orientation evidence="2">Matrix side</orientation>
    </subcellularLocation>
</comment>
<keyword evidence="5" id="KW-0813">Transport</keyword>
<feature type="domain" description="Ribosomal protein/NADH dehydrogenase" evidence="13">
    <location>
        <begin position="24"/>
        <end position="94"/>
    </location>
</feature>
<dbReference type="EMBL" id="JXXN02005372">
    <property type="protein sequence ID" value="THD19948.1"/>
    <property type="molecule type" value="Genomic_DNA"/>
</dbReference>
<dbReference type="AlphaFoldDB" id="A0A4E0RDR9"/>
<evidence type="ECO:0000256" key="5">
    <source>
        <dbReference type="ARBA" id="ARBA00022448"/>
    </source>
</evidence>
<evidence type="ECO:0000256" key="2">
    <source>
        <dbReference type="ARBA" id="ARBA00004443"/>
    </source>
</evidence>
<evidence type="ECO:0000256" key="3">
    <source>
        <dbReference type="ARBA" id="ARBA00008939"/>
    </source>
</evidence>
<comment type="similarity">
    <text evidence="3">Belongs to the complex I NDUFA2 subunit family.</text>
</comment>
<keyword evidence="8" id="KW-0249">Electron transport</keyword>
<evidence type="ECO:0000256" key="9">
    <source>
        <dbReference type="ARBA" id="ARBA00023128"/>
    </source>
</evidence>
<dbReference type="InterPro" id="IPR007741">
    <property type="entry name" value="Ribosomal_mL43/mS25/NADH_DH"/>
</dbReference>
<keyword evidence="9" id="KW-0496">Mitochondrion</keyword>
<evidence type="ECO:0000256" key="1">
    <source>
        <dbReference type="ARBA" id="ARBA00003195"/>
    </source>
</evidence>
<dbReference type="InterPro" id="IPR036249">
    <property type="entry name" value="Thioredoxin-like_sf"/>
</dbReference>
<protein>
    <recommendedName>
        <fullName evidence="4">NADH dehydrogenase [ubiquinone] 1 alpha subcomplex subunit 2</fullName>
    </recommendedName>
    <alternativeName>
        <fullName evidence="11">Complex I-B8</fullName>
    </alternativeName>
    <alternativeName>
        <fullName evidence="12">NADH-ubiquinone oxidoreductase B8 subunit</fullName>
    </alternativeName>
</protein>
<dbReference type="PANTHER" id="PTHR12878">
    <property type="entry name" value="NADH-UBIQUINONE OXIDOREDUCTASE B8 SUBUNIT"/>
    <property type="match status" value="1"/>
</dbReference>
<keyword evidence="7" id="KW-0999">Mitochondrion inner membrane</keyword>
<dbReference type="Proteomes" id="UP000230066">
    <property type="component" value="Unassembled WGS sequence"/>
</dbReference>
<accession>A0A4E0RDR9</accession>
<dbReference type="SMART" id="SM00916">
    <property type="entry name" value="L51_S25_CI-B8"/>
    <property type="match status" value="1"/>
</dbReference>
<dbReference type="SUPFAM" id="SSF52833">
    <property type="entry name" value="Thioredoxin-like"/>
    <property type="match status" value="1"/>
</dbReference>
<evidence type="ECO:0000256" key="10">
    <source>
        <dbReference type="ARBA" id="ARBA00023136"/>
    </source>
</evidence>